<dbReference type="AlphaFoldDB" id="A0A7L3R418"/>
<dbReference type="CDD" id="cd23767">
    <property type="entry name" value="IQCD"/>
    <property type="match status" value="1"/>
</dbReference>
<dbReference type="InterPro" id="IPR050836">
    <property type="entry name" value="SDS22/Internalin_LRR"/>
</dbReference>
<keyword evidence="1" id="KW-0433">Leucine-rich repeat</keyword>
<evidence type="ECO:0000256" key="1">
    <source>
        <dbReference type="ARBA" id="ARBA00022614"/>
    </source>
</evidence>
<dbReference type="FunFam" id="3.80.10.10:FF:001142">
    <property type="entry name" value="Leucine-rich repeats and IQ motif containing 1"/>
    <property type="match status" value="1"/>
</dbReference>
<dbReference type="PROSITE" id="PS51450">
    <property type="entry name" value="LRR"/>
    <property type="match status" value="4"/>
</dbReference>
<dbReference type="Gene3D" id="3.80.10.10">
    <property type="entry name" value="Ribonuclease Inhibitor"/>
    <property type="match status" value="2"/>
</dbReference>
<accession>A0A7L3R418</accession>
<evidence type="ECO:0000313" key="5">
    <source>
        <dbReference type="Proteomes" id="UP000524451"/>
    </source>
</evidence>
<protein>
    <submittedName>
        <fullName evidence="4">LRIQ1 protein</fullName>
    </submittedName>
</protein>
<name>A0A7L3R418_9SYLV</name>
<comment type="caution">
    <text evidence="4">The sequence shown here is derived from an EMBL/GenBank/DDBJ whole genome shotgun (WGS) entry which is preliminary data.</text>
</comment>
<dbReference type="InterPro" id="IPR001611">
    <property type="entry name" value="Leu-rich_rpt"/>
</dbReference>
<proteinExistence type="predicted"/>
<feature type="non-terminal residue" evidence="4">
    <location>
        <position position="1"/>
    </location>
</feature>
<evidence type="ECO:0000256" key="2">
    <source>
        <dbReference type="ARBA" id="ARBA00022737"/>
    </source>
</evidence>
<dbReference type="Pfam" id="PF12799">
    <property type="entry name" value="LRR_4"/>
    <property type="match status" value="1"/>
</dbReference>
<keyword evidence="5" id="KW-1185">Reference proteome</keyword>
<dbReference type="InterPro" id="IPR000048">
    <property type="entry name" value="IQ_motif_EF-hand-BS"/>
</dbReference>
<evidence type="ECO:0000313" key="4">
    <source>
        <dbReference type="EMBL" id="NXV10516.1"/>
    </source>
</evidence>
<organism evidence="4 5">
    <name type="scientific">Cettia cetti</name>
    <dbReference type="NCBI Taxonomy" id="68486"/>
    <lineage>
        <taxon>Eukaryota</taxon>
        <taxon>Metazoa</taxon>
        <taxon>Chordata</taxon>
        <taxon>Craniata</taxon>
        <taxon>Vertebrata</taxon>
        <taxon>Euteleostomi</taxon>
        <taxon>Archelosauria</taxon>
        <taxon>Archosauria</taxon>
        <taxon>Dinosauria</taxon>
        <taxon>Saurischia</taxon>
        <taxon>Theropoda</taxon>
        <taxon>Coelurosauria</taxon>
        <taxon>Aves</taxon>
        <taxon>Neognathae</taxon>
        <taxon>Neoaves</taxon>
        <taxon>Telluraves</taxon>
        <taxon>Australaves</taxon>
        <taxon>Passeriformes</taxon>
        <taxon>Sylvioidea</taxon>
        <taxon>Sylviidae</taxon>
        <taxon>Acrocephalinae</taxon>
        <taxon>Cettia</taxon>
    </lineage>
</organism>
<evidence type="ECO:0000256" key="3">
    <source>
        <dbReference type="SAM" id="MobiDB-lite"/>
    </source>
</evidence>
<dbReference type="SUPFAM" id="SSF52058">
    <property type="entry name" value="L domain-like"/>
    <property type="match status" value="1"/>
</dbReference>
<feature type="non-terminal residue" evidence="4">
    <location>
        <position position="979"/>
    </location>
</feature>
<gene>
    <name evidence="4" type="primary">Lrriq1_1</name>
    <name evidence="4" type="ORF">CETCET_R03590</name>
</gene>
<sequence>YFRGCLIAGLEMSINIARREVEEKCRAAFELEDKKMEKWKIERESWEKQNEEEHARKMQHLEQFEAERIKLDLLHKKRQAAIEDELQKEEEVWRDKIRQHEESIMKLQLQIEEEKKALEEQQLAEQQNIAAVKIQARFRAFLVHKKYAPILKQWKYEMRKKQKILEEREREEKEREEKLNRQMEENRLKREEERKRQEEMARQEYLKQVRRHEGYEKEKESLRFEREKQLQIRREEQRKLEQKRAEAVMSQNVENNIENIKRDNKTENMKVIREEKEELNKQVEESKEKHAEMMDETNNWMIPVERNLTPSVLGSEKEHSSQVNNENLYINSVTQVEENCSQTNYLDKASNGHISKEGSLNFGANDMVETKANCMASSPPNVQPNTINREIKNQFSQYETMKKTVFLMENATEEVRDTWDISHDVADSSSKVIFPDDIEKKRINWMNTCKSWSKIYEENQRKQATIRKQLRKSSVRKMPPLSTEKIIHSGPWRTLQQVTTLTLEDLPACSLSTLSECSNLQVLTLRRCGLVALEGLSSCKDLKYINVEENNIHVIDCANLENLCILILNKNRLSSVCGLDGCKNLQNLELSYNRITRIGGLESLKNLQQLIVDHNQLISTKGLCEAPTLIHLDCSFNHLTRVEGIENCGLLQVLKLQGNNLQELPRLENHVLLRELYLDDNSISSVRMLSLYWLPLLQILLLSQNRLTDLVPLNSFVFLEKLDIKNNCLSDLKDVHSWFSGCHKLKELSLSGNPLLQEKNWRSSMLEILPSLQLLDGEILTHHTSPTTEKIKASELGTFLKLCQVQIEENIQLKKKAAELEIASSIDSALGQCWYFNQLMKLSIKHRYVHEYGELNITDRDGPEALQNHLKQTSPHCLQENNLFIMGVRENKQVLLDPSKRWITTGDIQATFINSSIPVHQKENRDQRVKQKSTASCINFSRKSRSNNTISGQLTLQQSVTAATDMGRNLQHFGNDTER</sequence>
<feature type="region of interest" description="Disordered" evidence="3">
    <location>
        <begin position="166"/>
        <end position="195"/>
    </location>
</feature>
<reference evidence="4 5" key="1">
    <citation type="submission" date="2019-09" db="EMBL/GenBank/DDBJ databases">
        <title>Bird 10,000 Genomes (B10K) Project - Family phase.</title>
        <authorList>
            <person name="Zhang G."/>
        </authorList>
    </citation>
    <scope>NUCLEOTIDE SEQUENCE [LARGE SCALE GENOMIC DNA]</scope>
    <source>
        <strain evidence="4">OUT-0056</strain>
        <tissue evidence="4">Blood</tissue>
    </source>
</reference>
<dbReference type="Pfam" id="PF00612">
    <property type="entry name" value="IQ"/>
    <property type="match status" value="1"/>
</dbReference>
<dbReference type="PANTHER" id="PTHR46652:SF7">
    <property type="entry name" value="LEUCINE-RICH REPEAT AND IQ DOMAIN-CONTAINING PROTEIN 1"/>
    <property type="match status" value="1"/>
</dbReference>
<dbReference type="PANTHER" id="PTHR46652">
    <property type="entry name" value="LEUCINE-RICH REPEAT AND IQ DOMAIN-CONTAINING PROTEIN 1-RELATED"/>
    <property type="match status" value="1"/>
</dbReference>
<dbReference type="InterPro" id="IPR025875">
    <property type="entry name" value="Leu-rich_rpt_4"/>
</dbReference>
<dbReference type="PROSITE" id="PS50096">
    <property type="entry name" value="IQ"/>
    <property type="match status" value="1"/>
</dbReference>
<dbReference type="Proteomes" id="UP000524451">
    <property type="component" value="Unassembled WGS sequence"/>
</dbReference>
<keyword evidence="2" id="KW-0677">Repeat</keyword>
<dbReference type="EMBL" id="VZUI01097801">
    <property type="protein sequence ID" value="NXV10516.1"/>
    <property type="molecule type" value="Genomic_DNA"/>
</dbReference>
<dbReference type="SMART" id="SM00365">
    <property type="entry name" value="LRR_SD22"/>
    <property type="match status" value="6"/>
</dbReference>
<dbReference type="InterPro" id="IPR032675">
    <property type="entry name" value="LRR_dom_sf"/>
</dbReference>